<evidence type="ECO:0000313" key="6">
    <source>
        <dbReference type="Proteomes" id="UP000005953"/>
    </source>
</evidence>
<dbReference type="RefSeq" id="WP_008042984.1">
    <property type="nucleotide sequence ID" value="NZ_CH724149.1"/>
</dbReference>
<keyword evidence="3" id="KW-0804">Transcription</keyword>
<dbReference type="Proteomes" id="UP000005953">
    <property type="component" value="Unassembled WGS sequence"/>
</dbReference>
<dbReference type="InterPro" id="IPR019887">
    <property type="entry name" value="Tscrpt_reg_AsnC/Lrp_C"/>
</dbReference>
<dbReference type="GO" id="GO:0005829">
    <property type="term" value="C:cytosol"/>
    <property type="evidence" value="ECO:0007669"/>
    <property type="project" value="TreeGrafter"/>
</dbReference>
<comment type="caution">
    <text evidence="5">The sequence shown here is derived from an EMBL/GenBank/DDBJ whole genome shotgun (WGS) entry which is preliminary data.</text>
</comment>
<dbReference type="InterPro" id="IPR019888">
    <property type="entry name" value="Tscrpt_reg_AsnC-like"/>
</dbReference>
<dbReference type="GO" id="GO:0043200">
    <property type="term" value="P:response to amino acid"/>
    <property type="evidence" value="ECO:0007669"/>
    <property type="project" value="TreeGrafter"/>
</dbReference>
<dbReference type="EMBL" id="AAOE01000024">
    <property type="protein sequence ID" value="EAR08205.1"/>
    <property type="molecule type" value="Genomic_DNA"/>
</dbReference>
<gene>
    <name evidence="5" type="ORF">MED297_14740</name>
</gene>
<dbReference type="PROSITE" id="PS00519">
    <property type="entry name" value="HTH_ASNC_1"/>
    <property type="match status" value="1"/>
</dbReference>
<dbReference type="GO" id="GO:0043565">
    <property type="term" value="F:sequence-specific DNA binding"/>
    <property type="evidence" value="ECO:0007669"/>
    <property type="project" value="InterPro"/>
</dbReference>
<evidence type="ECO:0000256" key="2">
    <source>
        <dbReference type="ARBA" id="ARBA00023125"/>
    </source>
</evidence>
<dbReference type="Pfam" id="PF01037">
    <property type="entry name" value="AsnC_trans_reg"/>
    <property type="match status" value="1"/>
</dbReference>
<reference evidence="5 6" key="1">
    <citation type="submission" date="2006-02" db="EMBL/GenBank/DDBJ databases">
        <authorList>
            <person name="Pinhassi J."/>
            <person name="Pedros-Alio C."/>
            <person name="Ferriera S."/>
            <person name="Johnson J."/>
            <person name="Kravitz S."/>
            <person name="Halpern A."/>
            <person name="Remington K."/>
            <person name="Beeson K."/>
            <person name="Tran B."/>
            <person name="Rogers Y.-H."/>
            <person name="Friedman R."/>
            <person name="Venter J.C."/>
        </authorList>
    </citation>
    <scope>NUCLEOTIDE SEQUENCE [LARGE SCALE GENOMIC DNA]</scope>
    <source>
        <strain evidence="5 6">MED297</strain>
    </source>
</reference>
<dbReference type="InterPro" id="IPR011008">
    <property type="entry name" value="Dimeric_a/b-barrel"/>
</dbReference>
<organism evidence="5 6">
    <name type="scientific">Reinekea blandensis MED297</name>
    <dbReference type="NCBI Taxonomy" id="314283"/>
    <lineage>
        <taxon>Bacteria</taxon>
        <taxon>Pseudomonadati</taxon>
        <taxon>Pseudomonadota</taxon>
        <taxon>Gammaproteobacteria</taxon>
        <taxon>Oceanospirillales</taxon>
        <taxon>Saccharospirillaceae</taxon>
        <taxon>Reinekea</taxon>
    </lineage>
</organism>
<keyword evidence="2" id="KW-0238">DNA-binding</keyword>
<dbReference type="PROSITE" id="PS50956">
    <property type="entry name" value="HTH_ASNC_2"/>
    <property type="match status" value="1"/>
</dbReference>
<dbReference type="PANTHER" id="PTHR30154">
    <property type="entry name" value="LEUCINE-RESPONSIVE REGULATORY PROTEIN"/>
    <property type="match status" value="1"/>
</dbReference>
<dbReference type="PRINTS" id="PR00033">
    <property type="entry name" value="HTHASNC"/>
</dbReference>
<dbReference type="InterPro" id="IPR019885">
    <property type="entry name" value="Tscrpt_reg_HTH_AsnC-type_CS"/>
</dbReference>
<evidence type="ECO:0000256" key="1">
    <source>
        <dbReference type="ARBA" id="ARBA00023015"/>
    </source>
</evidence>
<keyword evidence="6" id="KW-1185">Reference proteome</keyword>
<dbReference type="HOGENOM" id="CLU_091233_0_1_6"/>
<dbReference type="InterPro" id="IPR036388">
    <property type="entry name" value="WH-like_DNA-bd_sf"/>
</dbReference>
<sequence length="154" mass="17260">MDEFDRQILDALQNNSRLPHDELGDAIGLSASAVQRRIRRLKSQGMIQREQVIIDPQKVPGYLSAVIDVVLEAGGEQILDRFKVRLTDHPAVQQLFYVAGDIDFIVVLIARDMGEFDTLTRTLFMTPEVRKFSSHIVIDTVKASLGVPLSTRSV</sequence>
<dbReference type="SUPFAM" id="SSF54909">
    <property type="entry name" value="Dimeric alpha+beta barrel"/>
    <property type="match status" value="1"/>
</dbReference>
<accession>A4BI62</accession>
<dbReference type="InterPro" id="IPR011991">
    <property type="entry name" value="ArsR-like_HTH"/>
</dbReference>
<dbReference type="STRING" id="314283.MED297_14740"/>
<dbReference type="InterPro" id="IPR036390">
    <property type="entry name" value="WH_DNA-bd_sf"/>
</dbReference>
<protein>
    <submittedName>
        <fullName evidence="5">Transcriptional regulator</fullName>
    </submittedName>
</protein>
<evidence type="ECO:0000256" key="3">
    <source>
        <dbReference type="ARBA" id="ARBA00023163"/>
    </source>
</evidence>
<evidence type="ECO:0000313" key="5">
    <source>
        <dbReference type="EMBL" id="EAR08205.1"/>
    </source>
</evidence>
<dbReference type="InterPro" id="IPR000485">
    <property type="entry name" value="AsnC-type_HTH_dom"/>
</dbReference>
<dbReference type="OrthoDB" id="8590699at2"/>
<proteinExistence type="predicted"/>
<evidence type="ECO:0000259" key="4">
    <source>
        <dbReference type="PROSITE" id="PS50956"/>
    </source>
</evidence>
<feature type="domain" description="HTH asnC-type" evidence="4">
    <location>
        <begin position="1"/>
        <end position="63"/>
    </location>
</feature>
<dbReference type="AlphaFoldDB" id="A4BI62"/>
<dbReference type="SMART" id="SM00344">
    <property type="entry name" value="HTH_ASNC"/>
    <property type="match status" value="1"/>
</dbReference>
<name>A4BI62_9GAMM</name>
<dbReference type="Gene3D" id="3.30.70.920">
    <property type="match status" value="1"/>
</dbReference>
<keyword evidence="1" id="KW-0805">Transcription regulation</keyword>
<dbReference type="PANTHER" id="PTHR30154:SF34">
    <property type="entry name" value="TRANSCRIPTIONAL REGULATOR AZLB"/>
    <property type="match status" value="1"/>
</dbReference>
<dbReference type="CDD" id="cd00090">
    <property type="entry name" value="HTH_ARSR"/>
    <property type="match status" value="1"/>
</dbReference>
<dbReference type="SUPFAM" id="SSF46785">
    <property type="entry name" value="Winged helix' DNA-binding domain"/>
    <property type="match status" value="1"/>
</dbReference>
<dbReference type="GO" id="GO:0006355">
    <property type="term" value="P:regulation of DNA-templated transcription"/>
    <property type="evidence" value="ECO:0007669"/>
    <property type="project" value="UniProtKB-ARBA"/>
</dbReference>
<dbReference type="Gene3D" id="1.10.10.10">
    <property type="entry name" value="Winged helix-like DNA-binding domain superfamily/Winged helix DNA-binding domain"/>
    <property type="match status" value="1"/>
</dbReference>
<dbReference type="Pfam" id="PF13404">
    <property type="entry name" value="HTH_AsnC-type"/>
    <property type="match status" value="1"/>
</dbReference>